<dbReference type="Proteomes" id="UP000176751">
    <property type="component" value="Unassembled WGS sequence"/>
</dbReference>
<proteinExistence type="predicted"/>
<evidence type="ECO:0000313" key="1">
    <source>
        <dbReference type="EMBL" id="OGE02506.1"/>
    </source>
</evidence>
<dbReference type="EMBL" id="MFCA01000013">
    <property type="protein sequence ID" value="OGE02506.1"/>
    <property type="molecule type" value="Genomic_DNA"/>
</dbReference>
<evidence type="ECO:0008006" key="3">
    <source>
        <dbReference type="Google" id="ProtNLM"/>
    </source>
</evidence>
<evidence type="ECO:0000313" key="2">
    <source>
        <dbReference type="Proteomes" id="UP000176751"/>
    </source>
</evidence>
<accession>A0A1F5HEK9</accession>
<protein>
    <recommendedName>
        <fullName evidence="3">Cupin 2 conserved barrel domain-containing protein</fullName>
    </recommendedName>
</protein>
<sequence length="175" mass="20343">MFIPLSEVPSRTMGSGEERHYFLFHERNPELPVEVVITRLPPLFGAEKNWHQHDFVEEFSVPLTGEIIIREKNDGKIQKRRHLSKAVLKDAEWVAGVACESDRQVTLYIEHPAGTRREVKIAFDPKYTEGKELHTVENPTSDMVTMVTMKRVPKKILRKDPLIFRVDRTPSLEER</sequence>
<gene>
    <name evidence="1" type="ORF">A2196_01610</name>
</gene>
<organism evidence="1 2">
    <name type="scientific">Candidatus Curtissbacteria bacterium RIFOXYA1_FULL_41_14</name>
    <dbReference type="NCBI Taxonomy" id="1797737"/>
    <lineage>
        <taxon>Bacteria</taxon>
        <taxon>Candidatus Curtissiibacteriota</taxon>
    </lineage>
</organism>
<name>A0A1F5HEK9_9BACT</name>
<reference evidence="1 2" key="1">
    <citation type="journal article" date="2016" name="Nat. Commun.">
        <title>Thousands of microbial genomes shed light on interconnected biogeochemical processes in an aquifer system.</title>
        <authorList>
            <person name="Anantharaman K."/>
            <person name="Brown C.T."/>
            <person name="Hug L.A."/>
            <person name="Sharon I."/>
            <person name="Castelle C.J."/>
            <person name="Probst A.J."/>
            <person name="Thomas B.C."/>
            <person name="Singh A."/>
            <person name="Wilkins M.J."/>
            <person name="Karaoz U."/>
            <person name="Brodie E.L."/>
            <person name="Williams K.H."/>
            <person name="Hubbard S.S."/>
            <person name="Banfield J.F."/>
        </authorList>
    </citation>
    <scope>NUCLEOTIDE SEQUENCE [LARGE SCALE GENOMIC DNA]</scope>
</reference>
<dbReference type="AlphaFoldDB" id="A0A1F5HEK9"/>
<comment type="caution">
    <text evidence="1">The sequence shown here is derived from an EMBL/GenBank/DDBJ whole genome shotgun (WGS) entry which is preliminary data.</text>
</comment>
<dbReference type="STRING" id="1797737.A2196_01610"/>